<evidence type="ECO:0000313" key="2">
    <source>
        <dbReference type="EMBL" id="SMX54532.1"/>
    </source>
</evidence>
<name>A0A1Y6K481_9CHLR</name>
<feature type="transmembrane region" description="Helical" evidence="1">
    <location>
        <begin position="46"/>
        <end position="65"/>
    </location>
</feature>
<dbReference type="Pfam" id="PF09527">
    <property type="entry name" value="ATPase_gene1"/>
    <property type="match status" value="1"/>
</dbReference>
<gene>
    <name evidence="2" type="ORF">CFX1CAM_1467</name>
</gene>
<keyword evidence="1" id="KW-0812">Transmembrane</keyword>
<dbReference type="OrthoDB" id="1708087at2"/>
<keyword evidence="1" id="KW-0472">Membrane</keyword>
<dbReference type="AlphaFoldDB" id="A0A1Y6K481"/>
<keyword evidence="1" id="KW-1133">Transmembrane helix</keyword>
<dbReference type="Proteomes" id="UP000195514">
    <property type="component" value="Chromosome I"/>
</dbReference>
<evidence type="ECO:0000313" key="3">
    <source>
        <dbReference type="Proteomes" id="UP000195514"/>
    </source>
</evidence>
<keyword evidence="3" id="KW-1185">Reference proteome</keyword>
<protein>
    <recommendedName>
        <fullName evidence="4">F0F1-ATPase subunit</fullName>
    </recommendedName>
</protein>
<proteinExistence type="predicted"/>
<evidence type="ECO:0000256" key="1">
    <source>
        <dbReference type="SAM" id="Phobius"/>
    </source>
</evidence>
<reference evidence="3" key="1">
    <citation type="submission" date="2017-05" db="EMBL/GenBank/DDBJ databases">
        <authorList>
            <person name="Kirkegaard R."/>
            <person name="Mcilroy J S."/>
        </authorList>
    </citation>
    <scope>NUCLEOTIDE SEQUENCE [LARGE SCALE GENOMIC DNA]</scope>
</reference>
<dbReference type="RefSeq" id="WP_087862369.1">
    <property type="nucleotide sequence ID" value="NZ_LT859958.1"/>
</dbReference>
<dbReference type="KEGG" id="abat:CFX1CAM_1467"/>
<sequence length="91" mass="10657">MTEEKKSKKFSLKGIGLTTLGWEIALPIFGGVLIGHYLDRLTKNTYMLTLSFLGLGIFIAYYNIYKRIQIEIWRKNLKDREKGEDKEELKK</sequence>
<accession>A0A1Y6K481</accession>
<feature type="transmembrane region" description="Helical" evidence="1">
    <location>
        <begin position="12"/>
        <end position="34"/>
    </location>
</feature>
<organism evidence="2 3">
    <name type="scientific">Candidatus Brevifilum fermentans</name>
    <dbReference type="NCBI Taxonomy" id="1986204"/>
    <lineage>
        <taxon>Bacteria</taxon>
        <taxon>Bacillati</taxon>
        <taxon>Chloroflexota</taxon>
        <taxon>Anaerolineae</taxon>
        <taxon>Anaerolineales</taxon>
        <taxon>Anaerolineaceae</taxon>
        <taxon>Candidatus Brevifilum</taxon>
    </lineage>
</organism>
<evidence type="ECO:0008006" key="4">
    <source>
        <dbReference type="Google" id="ProtNLM"/>
    </source>
</evidence>
<dbReference type="EMBL" id="LT859958">
    <property type="protein sequence ID" value="SMX54532.1"/>
    <property type="molecule type" value="Genomic_DNA"/>
</dbReference>
<dbReference type="InterPro" id="IPR032820">
    <property type="entry name" value="ATPase_put"/>
</dbReference>